<keyword evidence="14" id="KW-1185">Reference proteome</keyword>
<dbReference type="GO" id="GO:0006564">
    <property type="term" value="P:L-serine biosynthetic process"/>
    <property type="evidence" value="ECO:0007669"/>
    <property type="project" value="UniProtKB-UniRule"/>
</dbReference>
<evidence type="ECO:0000256" key="9">
    <source>
        <dbReference type="ARBA" id="ARBA00048126"/>
    </source>
</evidence>
<comment type="pathway">
    <text evidence="2 11">Amino-acid biosynthesis; L-serine biosynthesis; L-serine from 3-phospho-D-glycerate: step 1/3.</text>
</comment>
<dbReference type="GO" id="GO:0051287">
    <property type="term" value="F:NAD binding"/>
    <property type="evidence" value="ECO:0007669"/>
    <property type="project" value="UniProtKB-UniRule"/>
</dbReference>
<dbReference type="GO" id="GO:0004617">
    <property type="term" value="F:phosphoglycerate dehydrogenase activity"/>
    <property type="evidence" value="ECO:0007669"/>
    <property type="project" value="UniProtKB-UniRule"/>
</dbReference>
<dbReference type="InterPro" id="IPR029009">
    <property type="entry name" value="ASB_dom_sf"/>
</dbReference>
<accession>A0A9X2A105</accession>
<dbReference type="PANTHER" id="PTHR42789:SF1">
    <property type="entry name" value="D-ISOMER SPECIFIC 2-HYDROXYACID DEHYDROGENASE FAMILY PROTEIN (AFU_ORTHOLOGUE AFUA_6G10090)"/>
    <property type="match status" value="1"/>
</dbReference>
<dbReference type="FunFam" id="3.30.70.260:FF:000008">
    <property type="entry name" value="D-3-phosphoglycerate dehydrogenase, chloroplastic"/>
    <property type="match status" value="1"/>
</dbReference>
<keyword evidence="5 11" id="KW-0028">Amino-acid biosynthesis</keyword>
<dbReference type="SUPFAM" id="SSF51735">
    <property type="entry name" value="NAD(P)-binding Rossmann-fold domains"/>
    <property type="match status" value="1"/>
</dbReference>
<name>A0A9X2A105_9BACI</name>
<dbReference type="InterPro" id="IPR002912">
    <property type="entry name" value="ACT_dom"/>
</dbReference>
<comment type="caution">
    <text evidence="13">The sequence shown here is derived from an EMBL/GenBank/DDBJ whole genome shotgun (WGS) entry which is preliminary data.</text>
</comment>
<dbReference type="Pfam" id="PF00389">
    <property type="entry name" value="2-Hacid_dh"/>
    <property type="match status" value="1"/>
</dbReference>
<comment type="catalytic activity">
    <reaction evidence="10 11">
        <text>(2R)-3-phosphoglycerate + NAD(+) = 3-phosphooxypyruvate + NADH + H(+)</text>
        <dbReference type="Rhea" id="RHEA:12641"/>
        <dbReference type="ChEBI" id="CHEBI:15378"/>
        <dbReference type="ChEBI" id="CHEBI:18110"/>
        <dbReference type="ChEBI" id="CHEBI:57540"/>
        <dbReference type="ChEBI" id="CHEBI:57945"/>
        <dbReference type="ChEBI" id="CHEBI:58272"/>
        <dbReference type="EC" id="1.1.1.95"/>
    </reaction>
</comment>
<keyword evidence="6 11" id="KW-0560">Oxidoreductase</keyword>
<dbReference type="InterPro" id="IPR036291">
    <property type="entry name" value="NAD(P)-bd_dom_sf"/>
</dbReference>
<comment type="similarity">
    <text evidence="3 11">Belongs to the D-isomer specific 2-hydroxyacid dehydrogenase family.</text>
</comment>
<evidence type="ECO:0000256" key="10">
    <source>
        <dbReference type="ARBA" id="ARBA00048731"/>
    </source>
</evidence>
<dbReference type="InterPro" id="IPR029753">
    <property type="entry name" value="D-isomer_DH_CS"/>
</dbReference>
<dbReference type="Pfam" id="PF02826">
    <property type="entry name" value="2-Hacid_dh_C"/>
    <property type="match status" value="1"/>
</dbReference>
<organism evidence="13 14">
    <name type="scientific">Halalkalibacter alkaliphilus</name>
    <dbReference type="NCBI Taxonomy" id="2917993"/>
    <lineage>
        <taxon>Bacteria</taxon>
        <taxon>Bacillati</taxon>
        <taxon>Bacillota</taxon>
        <taxon>Bacilli</taxon>
        <taxon>Bacillales</taxon>
        <taxon>Bacillaceae</taxon>
        <taxon>Halalkalibacter</taxon>
    </lineage>
</organism>
<gene>
    <name evidence="13" type="primary">serA</name>
    <name evidence="13" type="ORF">MF646_01905</name>
</gene>
<dbReference type="PROSITE" id="PS00671">
    <property type="entry name" value="D_2_HYDROXYACID_DH_3"/>
    <property type="match status" value="1"/>
</dbReference>
<evidence type="ECO:0000256" key="2">
    <source>
        <dbReference type="ARBA" id="ARBA00005216"/>
    </source>
</evidence>
<dbReference type="Proteomes" id="UP001139150">
    <property type="component" value="Unassembled WGS sequence"/>
</dbReference>
<evidence type="ECO:0000256" key="3">
    <source>
        <dbReference type="ARBA" id="ARBA00005854"/>
    </source>
</evidence>
<dbReference type="CDD" id="cd12173">
    <property type="entry name" value="PGDH_4"/>
    <property type="match status" value="1"/>
</dbReference>
<dbReference type="AlphaFoldDB" id="A0A9X2A105"/>
<dbReference type="EMBL" id="JAKRYL010000002">
    <property type="protein sequence ID" value="MCL7745865.1"/>
    <property type="molecule type" value="Genomic_DNA"/>
</dbReference>
<evidence type="ECO:0000256" key="6">
    <source>
        <dbReference type="ARBA" id="ARBA00023002"/>
    </source>
</evidence>
<evidence type="ECO:0000256" key="5">
    <source>
        <dbReference type="ARBA" id="ARBA00022605"/>
    </source>
</evidence>
<comment type="function">
    <text evidence="1">Catalyzes the reversible oxidation of 3-phospho-D-glycerate to 3-phosphonooxypyruvate, the first step of the phosphorylated L-serine biosynthesis pathway. Also catalyzes the reversible oxidation of 2-hydroxyglutarate to 2-oxoglutarate.</text>
</comment>
<dbReference type="SUPFAM" id="SSF143548">
    <property type="entry name" value="Serine metabolism enzymes domain"/>
    <property type="match status" value="1"/>
</dbReference>
<evidence type="ECO:0000256" key="11">
    <source>
        <dbReference type="RuleBase" id="RU363003"/>
    </source>
</evidence>
<proteinExistence type="inferred from homology"/>
<dbReference type="Gene3D" id="3.40.50.720">
    <property type="entry name" value="NAD(P)-binding Rossmann-like Domain"/>
    <property type="match status" value="2"/>
</dbReference>
<dbReference type="RefSeq" id="WP_250094802.1">
    <property type="nucleotide sequence ID" value="NZ_JAKRYL010000002.1"/>
</dbReference>
<protein>
    <recommendedName>
        <fullName evidence="4 11">D-3-phosphoglycerate dehydrogenase</fullName>
        <ecNumber evidence="11">1.1.1.95</ecNumber>
    </recommendedName>
</protein>
<keyword evidence="7 11" id="KW-0520">NAD</keyword>
<dbReference type="CDD" id="cd04902">
    <property type="entry name" value="ACT_3PGDH-xct"/>
    <property type="match status" value="1"/>
</dbReference>
<dbReference type="Gene3D" id="3.30.1330.90">
    <property type="entry name" value="D-3-phosphoglycerate dehydrogenase, domain 3"/>
    <property type="match status" value="1"/>
</dbReference>
<evidence type="ECO:0000256" key="1">
    <source>
        <dbReference type="ARBA" id="ARBA00003800"/>
    </source>
</evidence>
<dbReference type="InterPro" id="IPR050857">
    <property type="entry name" value="D-2-hydroxyacid_DH"/>
</dbReference>
<feature type="domain" description="ACT" evidence="12">
    <location>
        <begin position="468"/>
        <end position="540"/>
    </location>
</feature>
<dbReference type="InterPro" id="IPR045865">
    <property type="entry name" value="ACT-like_dom_sf"/>
</dbReference>
<comment type="catalytic activity">
    <reaction evidence="9">
        <text>(R)-2-hydroxyglutarate + NAD(+) = 2-oxoglutarate + NADH + H(+)</text>
        <dbReference type="Rhea" id="RHEA:49612"/>
        <dbReference type="ChEBI" id="CHEBI:15378"/>
        <dbReference type="ChEBI" id="CHEBI:15801"/>
        <dbReference type="ChEBI" id="CHEBI:16810"/>
        <dbReference type="ChEBI" id="CHEBI:57540"/>
        <dbReference type="ChEBI" id="CHEBI:57945"/>
        <dbReference type="EC" id="1.1.1.399"/>
    </reaction>
</comment>
<dbReference type="Pfam" id="PF01842">
    <property type="entry name" value="ACT"/>
    <property type="match status" value="1"/>
</dbReference>
<sequence length="540" mass="58918">MKNQVIVDRPTGNQTKAKYQILVSDSMSKEGLFPLLESNQVKCVEKNVNEVDDLSLFDALLVRSATTVTDELLAKMTNLKIVARAGVGVDNIDLDAATKRGVVVVNAPDGNTISTAEHTFAMMMSLLRNIPQAVASIKAGEWNRKAFQGYELRGKTLGIVGFGRIGTQLAQRAKAFEMSLLVFDPFLTKSRAEKLGVATATLDEVLTGSDIITVHTPLTKETKGLLGMENIAKTKPGTFLINCARGGIIDEQALKHFLANGHIAGAALDVFEEEPATDKELLSFPNVIGTPHIAASTKEAQLNVAAQVSEEVLRFLEGEPASNSINLPTLSKEVYEKVKPFYELTKKMGNILSQVMRTPVQEIDVNYGGTVTGLETSITTRSLIVGFLQPRVDAAVNDVNASLIANERGISFGEKQINHTYGYSNIIHAVVRGEDRIFELKGTYIKEYGPRIVNINGFNVDFTPSGHLIYIQHNDRPGVIGRMGQLLAEHQVNIATMQVGRKEEGGEAIMMVAVDKLVDDKVIQELKQIEGIHFADTIEC</sequence>
<dbReference type="PROSITE" id="PS00670">
    <property type="entry name" value="D_2_HYDROXYACID_DH_2"/>
    <property type="match status" value="1"/>
</dbReference>
<dbReference type="InterPro" id="IPR006236">
    <property type="entry name" value="PGDH"/>
</dbReference>
<evidence type="ECO:0000259" key="12">
    <source>
        <dbReference type="PROSITE" id="PS51671"/>
    </source>
</evidence>
<dbReference type="SUPFAM" id="SSF52283">
    <property type="entry name" value="Formate/glycerate dehydrogenase catalytic domain-like"/>
    <property type="match status" value="1"/>
</dbReference>
<dbReference type="PROSITE" id="PS51671">
    <property type="entry name" value="ACT"/>
    <property type="match status" value="1"/>
</dbReference>
<dbReference type="InterPro" id="IPR006139">
    <property type="entry name" value="D-isomer_2_OHA_DH_cat_dom"/>
</dbReference>
<evidence type="ECO:0000313" key="13">
    <source>
        <dbReference type="EMBL" id="MCL7745865.1"/>
    </source>
</evidence>
<dbReference type="InterPro" id="IPR029752">
    <property type="entry name" value="D-isomer_DH_CS1"/>
</dbReference>
<dbReference type="Pfam" id="PF19304">
    <property type="entry name" value="PGDH_inter"/>
    <property type="match status" value="1"/>
</dbReference>
<dbReference type="EC" id="1.1.1.95" evidence="11"/>
<reference evidence="13" key="1">
    <citation type="submission" date="2022-02" db="EMBL/GenBank/DDBJ databases">
        <title>Halalkalibacter sp. nov. isolated from Lonar Lake, India.</title>
        <authorList>
            <person name="Joshi A."/>
            <person name="Thite S."/>
            <person name="Lodha T."/>
        </authorList>
    </citation>
    <scope>NUCLEOTIDE SEQUENCE</scope>
    <source>
        <strain evidence="13">MEB205</strain>
    </source>
</reference>
<dbReference type="InterPro" id="IPR006140">
    <property type="entry name" value="D-isomer_DH_NAD-bd"/>
</dbReference>
<evidence type="ECO:0000313" key="14">
    <source>
        <dbReference type="Proteomes" id="UP001139150"/>
    </source>
</evidence>
<dbReference type="NCBIfam" id="TIGR01327">
    <property type="entry name" value="PGDH"/>
    <property type="match status" value="1"/>
</dbReference>
<dbReference type="InterPro" id="IPR045626">
    <property type="entry name" value="PGDH_ASB_dom"/>
</dbReference>
<dbReference type="SUPFAM" id="SSF55021">
    <property type="entry name" value="ACT-like"/>
    <property type="match status" value="1"/>
</dbReference>
<dbReference type="FunFam" id="3.40.50.720:FF:000021">
    <property type="entry name" value="D-3-phosphoglycerate dehydrogenase"/>
    <property type="match status" value="1"/>
</dbReference>
<evidence type="ECO:0000256" key="7">
    <source>
        <dbReference type="ARBA" id="ARBA00023027"/>
    </source>
</evidence>
<dbReference type="Gene3D" id="3.30.70.260">
    <property type="match status" value="1"/>
</dbReference>
<dbReference type="PROSITE" id="PS00065">
    <property type="entry name" value="D_2_HYDROXYACID_DH_1"/>
    <property type="match status" value="1"/>
</dbReference>
<dbReference type="PANTHER" id="PTHR42789">
    <property type="entry name" value="D-ISOMER SPECIFIC 2-HYDROXYACID DEHYDROGENASE FAMILY PROTEIN (AFU_ORTHOLOGUE AFUA_6G10090)"/>
    <property type="match status" value="1"/>
</dbReference>
<evidence type="ECO:0000256" key="8">
    <source>
        <dbReference type="ARBA" id="ARBA00023299"/>
    </source>
</evidence>
<keyword evidence="8 11" id="KW-0718">Serine biosynthesis</keyword>
<evidence type="ECO:0000256" key="4">
    <source>
        <dbReference type="ARBA" id="ARBA00021582"/>
    </source>
</evidence>